<keyword evidence="4" id="KW-0813">Transport</keyword>
<dbReference type="InterPro" id="IPR050721">
    <property type="entry name" value="Trk_Ktr_HKT_K-transport"/>
</dbReference>
<dbReference type="PANTHER" id="PTHR43833:SF9">
    <property type="entry name" value="POTASSIUM CHANNEL PROTEIN YUGO-RELATED"/>
    <property type="match status" value="1"/>
</dbReference>
<dbReference type="EMBL" id="JBBGZA010000001">
    <property type="protein sequence ID" value="MEJ5094583.1"/>
    <property type="molecule type" value="Genomic_DNA"/>
</dbReference>
<comment type="caution">
    <text evidence="4">The sequence shown here is derived from an EMBL/GenBank/DDBJ whole genome shotgun (WGS) entry which is preliminary data.</text>
</comment>
<evidence type="ECO:0000256" key="2">
    <source>
        <dbReference type="SAM" id="Phobius"/>
    </source>
</evidence>
<dbReference type="Proteomes" id="UP001380365">
    <property type="component" value="Unassembled WGS sequence"/>
</dbReference>
<feature type="transmembrane region" description="Helical" evidence="2">
    <location>
        <begin position="89"/>
        <end position="111"/>
    </location>
</feature>
<dbReference type="SUPFAM" id="SSF51735">
    <property type="entry name" value="NAD(P)-binding Rossmann-fold domains"/>
    <property type="match status" value="1"/>
</dbReference>
<dbReference type="Pfam" id="PF02254">
    <property type="entry name" value="TrkA_N"/>
    <property type="match status" value="1"/>
</dbReference>
<evidence type="ECO:0000256" key="1">
    <source>
        <dbReference type="ARBA" id="ARBA00004651"/>
    </source>
</evidence>
<feature type="transmembrane region" description="Helical" evidence="2">
    <location>
        <begin position="20"/>
        <end position="43"/>
    </location>
</feature>
<dbReference type="InterPro" id="IPR013099">
    <property type="entry name" value="K_chnl_dom"/>
</dbReference>
<organism evidence="4 5">
    <name type="scientific">Sphingomonas molluscorum</name>
    <dbReference type="NCBI Taxonomy" id="418184"/>
    <lineage>
        <taxon>Bacteria</taxon>
        <taxon>Pseudomonadati</taxon>
        <taxon>Pseudomonadota</taxon>
        <taxon>Alphaproteobacteria</taxon>
        <taxon>Sphingomonadales</taxon>
        <taxon>Sphingomonadaceae</taxon>
        <taxon>Sphingomonas</taxon>
    </lineage>
</organism>
<dbReference type="Gene3D" id="1.10.287.70">
    <property type="match status" value="1"/>
</dbReference>
<dbReference type="RefSeq" id="WP_132882801.1">
    <property type="nucleotide sequence ID" value="NZ_JBBGZA010000001.1"/>
</dbReference>
<gene>
    <name evidence="4" type="ORF">WH159_08505</name>
</gene>
<reference evidence="4 5" key="1">
    <citation type="submission" date="2023-12" db="EMBL/GenBank/DDBJ databases">
        <title>Gut-associated functions are favored during microbiome assembly across C. elegans life.</title>
        <authorList>
            <person name="Zimmermann J."/>
        </authorList>
    </citation>
    <scope>NUCLEOTIDE SEQUENCE [LARGE SCALE GENOMIC DNA]</scope>
    <source>
        <strain evidence="4 5">JUb134</strain>
    </source>
</reference>
<sequence length="347" mass="37813">MNRREPSHRTLRRASQTPVWAQIAWRVVAVLSLLALAISVHWFDRTGLRDNYDGEVSFLDVIYFTMISITTTGYGDIAPVSERARLFDALIVTPIRVFVVLLFIGTTYQFVLRRTWDRWLMARIQKNLEDHVIVAGFGKTGSEAVAELIARGEMPQRIVVVDRDQDNLAAAEAFGCTVLQADATRDTVLQDVRVANARTIIVAAGRDDTSILITLTARHLAPTVPISIIVKAEDNELPARAAGATTVINPISFAGLLLAGSCRGPHMADYINDLASIGGPVALSERPVRPEEIGKPLSGITTGLGVRVYRGDRFFSFAEAEAASLQSGDLIVEIVPNRKTASGPTLP</sequence>
<accession>A0ABU8Q5X0</accession>
<protein>
    <submittedName>
        <fullName evidence="4">Potassium channel family protein</fullName>
    </submittedName>
</protein>
<dbReference type="PROSITE" id="PS51201">
    <property type="entry name" value="RCK_N"/>
    <property type="match status" value="1"/>
</dbReference>
<dbReference type="PANTHER" id="PTHR43833">
    <property type="entry name" value="POTASSIUM CHANNEL PROTEIN 2-RELATED-RELATED"/>
    <property type="match status" value="1"/>
</dbReference>
<name>A0ABU8Q5X0_9SPHN</name>
<keyword evidence="4" id="KW-0407">Ion channel</keyword>
<evidence type="ECO:0000313" key="5">
    <source>
        <dbReference type="Proteomes" id="UP001380365"/>
    </source>
</evidence>
<keyword evidence="5" id="KW-1185">Reference proteome</keyword>
<dbReference type="Pfam" id="PF07885">
    <property type="entry name" value="Ion_trans_2"/>
    <property type="match status" value="1"/>
</dbReference>
<dbReference type="InterPro" id="IPR003148">
    <property type="entry name" value="RCK_N"/>
</dbReference>
<dbReference type="InterPro" id="IPR036291">
    <property type="entry name" value="NAD(P)-bd_dom_sf"/>
</dbReference>
<evidence type="ECO:0000313" key="4">
    <source>
        <dbReference type="EMBL" id="MEJ5094583.1"/>
    </source>
</evidence>
<feature type="domain" description="RCK N-terminal" evidence="3">
    <location>
        <begin position="129"/>
        <end position="249"/>
    </location>
</feature>
<keyword evidence="2" id="KW-1133">Transmembrane helix</keyword>
<dbReference type="Gene3D" id="3.40.50.720">
    <property type="entry name" value="NAD(P)-binding Rossmann-like Domain"/>
    <property type="match status" value="1"/>
</dbReference>
<proteinExistence type="predicted"/>
<comment type="subcellular location">
    <subcellularLocation>
        <location evidence="1">Cell membrane</location>
        <topology evidence="1">Multi-pass membrane protein</topology>
    </subcellularLocation>
</comment>
<dbReference type="SUPFAM" id="SSF81324">
    <property type="entry name" value="Voltage-gated potassium channels"/>
    <property type="match status" value="1"/>
</dbReference>
<keyword evidence="2" id="KW-0472">Membrane</keyword>
<keyword evidence="2" id="KW-0812">Transmembrane</keyword>
<evidence type="ECO:0000259" key="3">
    <source>
        <dbReference type="PROSITE" id="PS51201"/>
    </source>
</evidence>
<dbReference type="GO" id="GO:0034220">
    <property type="term" value="P:monoatomic ion transmembrane transport"/>
    <property type="evidence" value="ECO:0007669"/>
    <property type="project" value="UniProtKB-KW"/>
</dbReference>
<keyword evidence="4" id="KW-0406">Ion transport</keyword>